<dbReference type="InterPro" id="IPR043761">
    <property type="entry name" value="DUF5707"/>
</dbReference>
<feature type="chain" id="PRO_5046004681" evidence="1">
    <location>
        <begin position="28"/>
        <end position="151"/>
    </location>
</feature>
<organism evidence="2 3">
    <name type="scientific">Streptomyces parvulus</name>
    <dbReference type="NCBI Taxonomy" id="146923"/>
    <lineage>
        <taxon>Bacteria</taxon>
        <taxon>Bacillati</taxon>
        <taxon>Actinomycetota</taxon>
        <taxon>Actinomycetes</taxon>
        <taxon>Kitasatosporales</taxon>
        <taxon>Streptomycetaceae</taxon>
        <taxon>Streptomyces</taxon>
    </lineage>
</organism>
<evidence type="ECO:0000256" key="1">
    <source>
        <dbReference type="SAM" id="SignalP"/>
    </source>
</evidence>
<comment type="caution">
    <text evidence="2">The sequence shown here is derived from an EMBL/GenBank/DDBJ whole genome shotgun (WGS) entry which is preliminary data.</text>
</comment>
<sequence length="151" mass="15460">MSRRIILGSAAALVVLGGGGAFALAHAGEQPPALNNSTARYTAPAADREGSLTFTTNVTAASGVKSLKVLAWPADSPVLAKNPLSQKELAAVESAKCKPTGDDTAHCTYRVTVTAAESAESAKGRWHVATLATADNGDTSFNDKTATFTVD</sequence>
<dbReference type="Pfam" id="PF18968">
    <property type="entry name" value="DUF5707"/>
    <property type="match status" value="1"/>
</dbReference>
<keyword evidence="3" id="KW-1185">Reference proteome</keyword>
<dbReference type="EMBL" id="JAYMRR010000018">
    <property type="protein sequence ID" value="MFB8752665.1"/>
    <property type="molecule type" value="Genomic_DNA"/>
</dbReference>
<reference evidence="2 3" key="1">
    <citation type="submission" date="2024-01" db="EMBL/GenBank/DDBJ databases">
        <title>Genome mining of biosynthetic gene clusters to explore secondary metabolites of Streptomyces sp.</title>
        <authorList>
            <person name="Baig A."/>
            <person name="Ajitkumar Shintre N."/>
            <person name="Kumar H."/>
            <person name="Anbarasu A."/>
            <person name="Ramaiah S."/>
        </authorList>
    </citation>
    <scope>NUCLEOTIDE SEQUENCE [LARGE SCALE GENOMIC DNA]</scope>
    <source>
        <strain evidence="2 3">A03</strain>
    </source>
</reference>
<evidence type="ECO:0000313" key="2">
    <source>
        <dbReference type="EMBL" id="MFB8752665.1"/>
    </source>
</evidence>
<dbReference type="RefSeq" id="WP_376719783.1">
    <property type="nucleotide sequence ID" value="NZ_JAYMRR010000018.1"/>
</dbReference>
<accession>A0ABV5DJG7</accession>
<proteinExistence type="predicted"/>
<gene>
    <name evidence="2" type="ORF">VSS30_27990</name>
</gene>
<protein>
    <submittedName>
        <fullName evidence="2">DUF5707 domain-containing protein</fullName>
    </submittedName>
</protein>
<dbReference type="Proteomes" id="UP001585018">
    <property type="component" value="Unassembled WGS sequence"/>
</dbReference>
<name>A0ABV5DJG7_9ACTN</name>
<feature type="signal peptide" evidence="1">
    <location>
        <begin position="1"/>
        <end position="27"/>
    </location>
</feature>
<keyword evidence="1" id="KW-0732">Signal</keyword>
<evidence type="ECO:0000313" key="3">
    <source>
        <dbReference type="Proteomes" id="UP001585018"/>
    </source>
</evidence>